<dbReference type="OrthoDB" id="6132759at2759"/>
<evidence type="ECO:0000256" key="11">
    <source>
        <dbReference type="RuleBase" id="RU362091"/>
    </source>
</evidence>
<organism evidence="13 14">
    <name type="scientific">Aphis glycines</name>
    <name type="common">Soybean aphid</name>
    <dbReference type="NCBI Taxonomy" id="307491"/>
    <lineage>
        <taxon>Eukaryota</taxon>
        <taxon>Metazoa</taxon>
        <taxon>Ecdysozoa</taxon>
        <taxon>Arthropoda</taxon>
        <taxon>Hexapoda</taxon>
        <taxon>Insecta</taxon>
        <taxon>Pterygota</taxon>
        <taxon>Neoptera</taxon>
        <taxon>Paraneoptera</taxon>
        <taxon>Hemiptera</taxon>
        <taxon>Sternorrhyncha</taxon>
        <taxon>Aphidomorpha</taxon>
        <taxon>Aphidoidea</taxon>
        <taxon>Aphididae</taxon>
        <taxon>Aphidini</taxon>
        <taxon>Aphis</taxon>
        <taxon>Aphis</taxon>
    </lineage>
</organism>
<dbReference type="GO" id="GO:0005886">
    <property type="term" value="C:plasma membrane"/>
    <property type="evidence" value="ECO:0007669"/>
    <property type="project" value="UniProtKB-SubCell"/>
</dbReference>
<evidence type="ECO:0000313" key="13">
    <source>
        <dbReference type="EMBL" id="KAE9527561.1"/>
    </source>
</evidence>
<dbReference type="PROSITE" id="PS50283">
    <property type="entry name" value="NA_SOLUT_SYMP_3"/>
    <property type="match status" value="1"/>
</dbReference>
<dbReference type="AlphaFoldDB" id="A0A6G0TA00"/>
<evidence type="ECO:0000256" key="10">
    <source>
        <dbReference type="ARBA" id="ARBA00023201"/>
    </source>
</evidence>
<dbReference type="Pfam" id="PF00474">
    <property type="entry name" value="SSF"/>
    <property type="match status" value="1"/>
</dbReference>
<dbReference type="PANTHER" id="PTHR42985">
    <property type="entry name" value="SODIUM-COUPLED MONOCARBOXYLATE TRANSPORTER"/>
    <property type="match status" value="1"/>
</dbReference>
<evidence type="ECO:0000256" key="7">
    <source>
        <dbReference type="ARBA" id="ARBA00023053"/>
    </source>
</evidence>
<keyword evidence="8" id="KW-0406">Ion transport</keyword>
<evidence type="ECO:0000256" key="8">
    <source>
        <dbReference type="ARBA" id="ARBA00023065"/>
    </source>
</evidence>
<dbReference type="GO" id="GO:0015293">
    <property type="term" value="F:symporter activity"/>
    <property type="evidence" value="ECO:0007669"/>
    <property type="project" value="TreeGrafter"/>
</dbReference>
<dbReference type="Gene3D" id="1.20.1730.10">
    <property type="entry name" value="Sodium/glucose cotransporter"/>
    <property type="match status" value="1"/>
</dbReference>
<evidence type="ECO:0000313" key="14">
    <source>
        <dbReference type="Proteomes" id="UP000475862"/>
    </source>
</evidence>
<dbReference type="EMBL" id="VYZN01000052">
    <property type="protein sequence ID" value="KAE9527561.1"/>
    <property type="molecule type" value="Genomic_DNA"/>
</dbReference>
<feature type="transmembrane region" description="Helical" evidence="12">
    <location>
        <begin position="122"/>
        <end position="142"/>
    </location>
</feature>
<evidence type="ECO:0000256" key="4">
    <source>
        <dbReference type="ARBA" id="ARBA00022475"/>
    </source>
</evidence>
<dbReference type="InterPro" id="IPR001734">
    <property type="entry name" value="Na/solute_symporter"/>
</dbReference>
<comment type="subcellular location">
    <subcellularLocation>
        <location evidence="1">Cell membrane</location>
        <topology evidence="1">Multi-pass membrane protein</topology>
    </subcellularLocation>
</comment>
<dbReference type="PANTHER" id="PTHR42985:SF40">
    <property type="entry name" value="LD47995P-RELATED"/>
    <property type="match status" value="1"/>
</dbReference>
<feature type="transmembrane region" description="Helical" evidence="12">
    <location>
        <begin position="6"/>
        <end position="25"/>
    </location>
</feature>
<feature type="transmembrane region" description="Helical" evidence="12">
    <location>
        <begin position="79"/>
        <end position="101"/>
    </location>
</feature>
<comment type="similarity">
    <text evidence="2 11">Belongs to the sodium:solute symporter (SSF) (TC 2.A.21) family.</text>
</comment>
<keyword evidence="6 12" id="KW-1133">Transmembrane helix</keyword>
<evidence type="ECO:0000256" key="2">
    <source>
        <dbReference type="ARBA" id="ARBA00006434"/>
    </source>
</evidence>
<evidence type="ECO:0000256" key="5">
    <source>
        <dbReference type="ARBA" id="ARBA00022692"/>
    </source>
</evidence>
<evidence type="ECO:0000256" key="1">
    <source>
        <dbReference type="ARBA" id="ARBA00004651"/>
    </source>
</evidence>
<feature type="transmembrane region" description="Helical" evidence="12">
    <location>
        <begin position="148"/>
        <end position="171"/>
    </location>
</feature>
<accession>A0A6G0TA00</accession>
<dbReference type="InterPro" id="IPR051163">
    <property type="entry name" value="Sodium:Solute_Symporter_SSF"/>
</dbReference>
<keyword evidence="9 12" id="KW-0472">Membrane</keyword>
<feature type="transmembrane region" description="Helical" evidence="12">
    <location>
        <begin position="46"/>
        <end position="67"/>
    </location>
</feature>
<evidence type="ECO:0000256" key="3">
    <source>
        <dbReference type="ARBA" id="ARBA00022448"/>
    </source>
</evidence>
<evidence type="ECO:0000256" key="9">
    <source>
        <dbReference type="ARBA" id="ARBA00023136"/>
    </source>
</evidence>
<evidence type="ECO:0000256" key="12">
    <source>
        <dbReference type="SAM" id="Phobius"/>
    </source>
</evidence>
<keyword evidence="5 12" id="KW-0812">Transmembrane</keyword>
<feature type="transmembrane region" description="Helical" evidence="12">
    <location>
        <begin position="183"/>
        <end position="202"/>
    </location>
</feature>
<evidence type="ECO:0008006" key="15">
    <source>
        <dbReference type="Google" id="ProtNLM"/>
    </source>
</evidence>
<comment type="caution">
    <text evidence="13">The sequence shown here is derived from an EMBL/GenBank/DDBJ whole genome shotgun (WGS) entry which is preliminary data.</text>
</comment>
<name>A0A6G0TA00_APHGL</name>
<sequence>MAFGIVDYIVFAIMLLMSASIGIYYRFTGGKQKTTQEYMLGNKNQGIIPVAFSLMASFMSAITLFGVSAENYYHGTQFVAINLSYVLGTPIIAYIFLPVFFKLGNLSVYEYLERRFGLLTRTFTSIAFSMQMILYMSIVLYAPSLALGAITGLSLTSSIILVGLVCVFYSTIGGIKAVIITDVFQSLLMFASIFAVIGVAMYETGGISQIWKIADKYGRIEFNKYIQF</sequence>
<keyword evidence="7" id="KW-0915">Sodium</keyword>
<dbReference type="Proteomes" id="UP000475862">
    <property type="component" value="Unassembled WGS sequence"/>
</dbReference>
<evidence type="ECO:0000256" key="6">
    <source>
        <dbReference type="ARBA" id="ARBA00022989"/>
    </source>
</evidence>
<gene>
    <name evidence="13" type="ORF">AGLY_012841</name>
</gene>
<proteinExistence type="inferred from homology"/>
<keyword evidence="4" id="KW-1003">Cell membrane</keyword>
<keyword evidence="14" id="KW-1185">Reference proteome</keyword>
<protein>
    <recommendedName>
        <fullName evidence="15">Sodium-dependent multivitamin transporter</fullName>
    </recommendedName>
</protein>
<reference evidence="13 14" key="1">
    <citation type="submission" date="2019-08" db="EMBL/GenBank/DDBJ databases">
        <title>The genome of the soybean aphid Biotype 1, its phylome, world population structure and adaptation to the North American continent.</title>
        <authorList>
            <person name="Giordano R."/>
            <person name="Donthu R.K."/>
            <person name="Hernandez A.G."/>
            <person name="Wright C.L."/>
            <person name="Zimin A.V."/>
        </authorList>
    </citation>
    <scope>NUCLEOTIDE SEQUENCE [LARGE SCALE GENOMIC DNA]</scope>
    <source>
        <tissue evidence="13">Whole aphids</tissue>
    </source>
</reference>
<dbReference type="GO" id="GO:0006814">
    <property type="term" value="P:sodium ion transport"/>
    <property type="evidence" value="ECO:0007669"/>
    <property type="project" value="UniProtKB-KW"/>
</dbReference>
<dbReference type="InterPro" id="IPR038377">
    <property type="entry name" value="Na/Glc_symporter_sf"/>
</dbReference>
<keyword evidence="3" id="KW-0813">Transport</keyword>
<keyword evidence="10" id="KW-0739">Sodium transport</keyword>